<dbReference type="STRING" id="45286.A0A0X8HUR2"/>
<keyword evidence="3" id="KW-1185">Reference proteome</keyword>
<dbReference type="Gene3D" id="6.10.250.2790">
    <property type="match status" value="1"/>
</dbReference>
<evidence type="ECO:0000313" key="2">
    <source>
        <dbReference type="EMBL" id="AMD21850.1"/>
    </source>
</evidence>
<proteinExistence type="predicted"/>
<feature type="coiled-coil region" evidence="1">
    <location>
        <begin position="99"/>
        <end position="133"/>
    </location>
</feature>
<keyword evidence="1" id="KW-0175">Coiled coil</keyword>
<protein>
    <submittedName>
        <fullName evidence="2">HFL006Wp</fullName>
    </submittedName>
</protein>
<accession>A0A0X8HUR2</accession>
<dbReference type="GeneID" id="28725167"/>
<dbReference type="AlphaFoldDB" id="A0A0X8HUR2"/>
<sequence length="253" mass="29251">MDHQDELLEMFFDEEFVPHAYLDILLSSKDLSIKDIQLLSNSLLSRLDYYTGRLTKQLEITIQKLQKPAEILIYSKLRDEHNIGTTKLEYYLDTLGNSMKLLESDIDKINTDLSELNKKYDDSEELAVKLNKLDLIKSRLTAILSTFDQLKMIMTISTGEDDTALRKVNSKDFKIALDTLKDTISTKLDENSAYESSNETNYDLIKKIDTFISLKPVLRGFSTFYPPYLEFANQIQAVKEKYLDQKPGRNNFS</sequence>
<evidence type="ECO:0000313" key="3">
    <source>
        <dbReference type="Proteomes" id="UP000243052"/>
    </source>
</evidence>
<evidence type="ECO:0000256" key="1">
    <source>
        <dbReference type="SAM" id="Coils"/>
    </source>
</evidence>
<gene>
    <name evidence="2" type="ORF">AW171_hschr63833</name>
</gene>
<organism evidence="2 3">
    <name type="scientific">Eremothecium sinecaudum</name>
    <dbReference type="NCBI Taxonomy" id="45286"/>
    <lineage>
        <taxon>Eukaryota</taxon>
        <taxon>Fungi</taxon>
        <taxon>Dikarya</taxon>
        <taxon>Ascomycota</taxon>
        <taxon>Saccharomycotina</taxon>
        <taxon>Saccharomycetes</taxon>
        <taxon>Saccharomycetales</taxon>
        <taxon>Saccharomycetaceae</taxon>
        <taxon>Eremothecium</taxon>
    </lineage>
</organism>
<dbReference type="OrthoDB" id="4064682at2759"/>
<name>A0A0X8HUR2_9SACH</name>
<dbReference type="EMBL" id="CP014246">
    <property type="protein sequence ID" value="AMD21850.1"/>
    <property type="molecule type" value="Genomic_DNA"/>
</dbReference>
<reference evidence="2 3" key="1">
    <citation type="submission" date="2016-01" db="EMBL/GenBank/DDBJ databases">
        <title>Genome sequence of the yeast Holleya sinecauda.</title>
        <authorList>
            <person name="Dietrich F.S."/>
        </authorList>
    </citation>
    <scope>NUCLEOTIDE SEQUENCE [LARGE SCALE GENOMIC DNA]</scope>
    <source>
        <strain evidence="2 3">ATCC 58844</strain>
    </source>
</reference>
<dbReference type="RefSeq" id="XP_017988846.1">
    <property type="nucleotide sequence ID" value="XM_018133028.1"/>
</dbReference>
<dbReference type="Proteomes" id="UP000243052">
    <property type="component" value="Chromosome vi"/>
</dbReference>